<evidence type="ECO:0000256" key="1">
    <source>
        <dbReference type="SAM" id="MobiDB-lite"/>
    </source>
</evidence>
<accession>A0A7T5VDP2</accession>
<feature type="compositionally biased region" description="Polar residues" evidence="1">
    <location>
        <begin position="463"/>
        <end position="472"/>
    </location>
</feature>
<dbReference type="RefSeq" id="WP_199261687.1">
    <property type="nucleotide sequence ID" value="NZ_CP054140.1"/>
</dbReference>
<feature type="region of interest" description="Disordered" evidence="1">
    <location>
        <begin position="540"/>
        <end position="579"/>
    </location>
</feature>
<name>A0A7T5VDP2_9BACT</name>
<dbReference type="KEGG" id="dog:HP555_08980"/>
<gene>
    <name evidence="2" type="ORF">HP555_08980</name>
</gene>
<proteinExistence type="predicted"/>
<feature type="region of interest" description="Disordered" evidence="1">
    <location>
        <begin position="154"/>
        <end position="177"/>
    </location>
</feature>
<evidence type="ECO:0000313" key="3">
    <source>
        <dbReference type="Proteomes" id="UP000596092"/>
    </source>
</evidence>
<feature type="region of interest" description="Disordered" evidence="1">
    <location>
        <begin position="456"/>
        <end position="475"/>
    </location>
</feature>
<dbReference type="EMBL" id="CP054140">
    <property type="protein sequence ID" value="QQG65989.1"/>
    <property type="molecule type" value="Genomic_DNA"/>
</dbReference>
<organism evidence="2 3">
    <name type="scientific">Desulfobulbus oligotrophicus</name>
    <dbReference type="NCBI Taxonomy" id="1909699"/>
    <lineage>
        <taxon>Bacteria</taxon>
        <taxon>Pseudomonadati</taxon>
        <taxon>Thermodesulfobacteriota</taxon>
        <taxon>Desulfobulbia</taxon>
        <taxon>Desulfobulbales</taxon>
        <taxon>Desulfobulbaceae</taxon>
        <taxon>Desulfobulbus</taxon>
    </lineage>
</organism>
<feature type="compositionally biased region" description="Polar residues" evidence="1">
    <location>
        <begin position="540"/>
        <end position="557"/>
    </location>
</feature>
<keyword evidence="3" id="KW-1185">Reference proteome</keyword>
<dbReference type="AlphaFoldDB" id="A0A7T5VDP2"/>
<evidence type="ECO:0000313" key="2">
    <source>
        <dbReference type="EMBL" id="QQG65989.1"/>
    </source>
</evidence>
<reference evidence="2 3" key="1">
    <citation type="submission" date="2020-05" db="EMBL/GenBank/DDBJ databases">
        <title>Complete genome of Desulfobulbus oligotrophicus.</title>
        <authorList>
            <person name="Podar M."/>
        </authorList>
    </citation>
    <scope>NUCLEOTIDE SEQUENCE [LARGE SCALE GENOMIC DNA]</scope>
    <source>
        <strain evidence="2 3">Prop6</strain>
    </source>
</reference>
<sequence length="867" mass="94703">MKKLQRDQVSSIDDFEDLTLFADESFDTEDVDLFEFTSEESSPLTRLKSIILSLDWEINDEILQELADELQNLQTTWQDDKVAETYLQGLEKIGNYIRTKGAYAHPNSIKLLLTFFYNFEKIISSDQITGDQITQLLKGDVRKFRILQYQIKQSETPSVTEPPPQIEPSVPTGTGSAADGDLTKQLIAAILSLDWEVTDESLRQFSRAVTDLQQAVAENKSAMVLIQGLQALSDYIAEERIDAHPESFVLLHSFSEGLKTILHKQDPPISRETVEEILVDQINRLNNLKMAITTQASAPVDEQLISAVVDELSDVSPKDTRQTVSLSFTEPSTTEQITETAQDDITAATDDTDVATEHLEAEIDMFFEMDAMPAMPAMESADVQYPDEILPPDAIQPVDDELADDFIESHLSSRRGLTPALTDVDETSAFTAEEETFALPGQDDLAAELDLLFKDTDEPPVTSPATEATGDSLSFAPAGNEPIAALSDTFKPIESALHDADVADAPAALHADLTAEEDQGLFDIQNELDKFFTDSTAEPALTSTSTGEENENRQQNGLLDVDTDIPPALAGTDEEQGFSEETEIAALASSPLKGIEEKLDFFFGNDGEVASDLSDSFETAADTLDEALALDLNDQDQRLETDATAAMMAAGEQLQQQAADGTDNELEQALDDFFNEPQGPVTVPADDTTVDALTKTLEATIEHQLQATTADIAEVQLATLGALLPAVVRTPSRQNLADALAGISTLKQAELTGDQLPLLQILETVLTLLTRLPGRDGAATEKLINHVYEQLLAGTGKAGDLSATVGRFTGWLLQASSVLPTVPGVAEEENDPEFTYTAKELYFELADLRSHIRNELAQLRHDVLHHK</sequence>
<protein>
    <submittedName>
        <fullName evidence="2">Uncharacterized protein</fullName>
    </submittedName>
</protein>
<dbReference type="Proteomes" id="UP000596092">
    <property type="component" value="Chromosome"/>
</dbReference>